<dbReference type="InterPro" id="IPR014922">
    <property type="entry name" value="YdhG-like"/>
</dbReference>
<dbReference type="Proteomes" id="UP000837932">
    <property type="component" value="Unassembled WGS sequence"/>
</dbReference>
<name>A0ABM9ANC9_9BACT</name>
<dbReference type="Gene3D" id="3.90.1150.200">
    <property type="match status" value="1"/>
</dbReference>
<organism evidence="2 3">
    <name type="scientific">Emticicia aquatica</name>
    <dbReference type="NCBI Taxonomy" id="1681835"/>
    <lineage>
        <taxon>Bacteria</taxon>
        <taxon>Pseudomonadati</taxon>
        <taxon>Bacteroidota</taxon>
        <taxon>Cytophagia</taxon>
        <taxon>Cytophagales</taxon>
        <taxon>Leadbetterellaceae</taxon>
        <taxon>Emticicia</taxon>
    </lineage>
</organism>
<accession>A0ABM9ANC9</accession>
<evidence type="ECO:0000259" key="1">
    <source>
        <dbReference type="Pfam" id="PF08818"/>
    </source>
</evidence>
<evidence type="ECO:0000313" key="3">
    <source>
        <dbReference type="Proteomes" id="UP000837932"/>
    </source>
</evidence>
<protein>
    <recommendedName>
        <fullName evidence="1">YdhG-like domain-containing protein</fullName>
    </recommendedName>
</protein>
<proteinExistence type="predicted"/>
<dbReference type="EMBL" id="CAKLPY010000001">
    <property type="protein sequence ID" value="CAH0995278.1"/>
    <property type="molecule type" value="Genomic_DNA"/>
</dbReference>
<dbReference type="SUPFAM" id="SSF159888">
    <property type="entry name" value="YdhG-like"/>
    <property type="match status" value="1"/>
</dbReference>
<dbReference type="Pfam" id="PF08818">
    <property type="entry name" value="DUF1801"/>
    <property type="match status" value="1"/>
</dbReference>
<sequence>MMKYISIDDFIESQEPEISSLLWQIRETILNAHPKMKERFLFNTAMFGIKNELCYFVIIKKNKGVEIGFHRGFQLSNEQGLLESKKRMYIHGITFKNLEDFREKEASFNEILQEAIILDDINDKSIFSEILQAGRKKKS</sequence>
<reference evidence="2" key="1">
    <citation type="submission" date="2021-12" db="EMBL/GenBank/DDBJ databases">
        <authorList>
            <person name="Rodrigo-Torres L."/>
            <person name="Arahal R. D."/>
            <person name="Lucena T."/>
        </authorList>
    </citation>
    <scope>NUCLEOTIDE SEQUENCE</scope>
    <source>
        <strain evidence="2">CECT 8858</strain>
    </source>
</reference>
<dbReference type="RefSeq" id="WP_238805765.1">
    <property type="nucleotide sequence ID" value="NZ_CAKLPY010000001.1"/>
</dbReference>
<evidence type="ECO:0000313" key="2">
    <source>
        <dbReference type="EMBL" id="CAH0995278.1"/>
    </source>
</evidence>
<comment type="caution">
    <text evidence="2">The sequence shown here is derived from an EMBL/GenBank/DDBJ whole genome shotgun (WGS) entry which is preliminary data.</text>
</comment>
<feature type="domain" description="YdhG-like" evidence="1">
    <location>
        <begin position="22"/>
        <end position="116"/>
    </location>
</feature>
<keyword evidence="3" id="KW-1185">Reference proteome</keyword>
<gene>
    <name evidence="2" type="ORF">EMA8858_01398</name>
</gene>